<dbReference type="Gene3D" id="1.10.1740.10">
    <property type="match status" value="1"/>
</dbReference>
<comment type="similarity">
    <text evidence="1">Belongs to the sigma-70 factor family. ECF subfamily.</text>
</comment>
<dbReference type="PANTHER" id="PTHR43133">
    <property type="entry name" value="RNA POLYMERASE ECF-TYPE SIGMA FACTO"/>
    <property type="match status" value="1"/>
</dbReference>
<evidence type="ECO:0000256" key="2">
    <source>
        <dbReference type="ARBA" id="ARBA00023015"/>
    </source>
</evidence>
<dbReference type="Gene3D" id="1.10.10.10">
    <property type="entry name" value="Winged helix-like DNA-binding domain superfamily/Winged helix DNA-binding domain"/>
    <property type="match status" value="1"/>
</dbReference>
<dbReference type="InterPro" id="IPR036388">
    <property type="entry name" value="WH-like_DNA-bd_sf"/>
</dbReference>
<dbReference type="NCBIfam" id="TIGR02937">
    <property type="entry name" value="sigma70-ECF"/>
    <property type="match status" value="1"/>
</dbReference>
<dbReference type="RefSeq" id="WP_118302980.1">
    <property type="nucleotide sequence ID" value="NZ_BMPA01000001.1"/>
</dbReference>
<dbReference type="EMBL" id="CP043839">
    <property type="protein sequence ID" value="WOF13135.1"/>
    <property type="molecule type" value="Genomic_DNA"/>
</dbReference>
<gene>
    <name evidence="8" type="ORF">F1644_13070</name>
    <name evidence="7" type="ORF">GGR15_003085</name>
</gene>
<dbReference type="PANTHER" id="PTHR43133:SF46">
    <property type="entry name" value="RNA POLYMERASE SIGMA-70 FACTOR ECF SUBFAMILY"/>
    <property type="match status" value="1"/>
</dbReference>
<dbReference type="Proteomes" id="UP000576368">
    <property type="component" value="Unassembled WGS sequence"/>
</dbReference>
<dbReference type="SUPFAM" id="SSF88946">
    <property type="entry name" value="Sigma2 domain of RNA polymerase sigma factors"/>
    <property type="match status" value="1"/>
</dbReference>
<dbReference type="SUPFAM" id="SSF88659">
    <property type="entry name" value="Sigma3 and sigma4 domains of RNA polymerase sigma factors"/>
    <property type="match status" value="1"/>
</dbReference>
<dbReference type="InterPro" id="IPR039425">
    <property type="entry name" value="RNA_pol_sigma-70-like"/>
</dbReference>
<keyword evidence="3" id="KW-0731">Sigma factor</keyword>
<dbReference type="GO" id="GO:0003677">
    <property type="term" value="F:DNA binding"/>
    <property type="evidence" value="ECO:0007669"/>
    <property type="project" value="InterPro"/>
</dbReference>
<dbReference type="InterPro" id="IPR013325">
    <property type="entry name" value="RNA_pol_sigma_r2"/>
</dbReference>
<protein>
    <submittedName>
        <fullName evidence="7 8">RNA polymerase sigma-70 factor</fullName>
    </submittedName>
</protein>
<dbReference type="Pfam" id="PF04542">
    <property type="entry name" value="Sigma70_r2"/>
    <property type="match status" value="1"/>
</dbReference>
<feature type="domain" description="RNA polymerase sigma factor 70 region 4 type 2" evidence="6">
    <location>
        <begin position="117"/>
        <end position="169"/>
    </location>
</feature>
<organism evidence="7 9">
    <name type="scientific">Butyricimonas paravirosa</name>
    <dbReference type="NCBI Taxonomy" id="1472417"/>
    <lineage>
        <taxon>Bacteria</taxon>
        <taxon>Pseudomonadati</taxon>
        <taxon>Bacteroidota</taxon>
        <taxon>Bacteroidia</taxon>
        <taxon>Bacteroidales</taxon>
        <taxon>Odoribacteraceae</taxon>
        <taxon>Butyricimonas</taxon>
    </lineage>
</organism>
<dbReference type="Pfam" id="PF08281">
    <property type="entry name" value="Sigma70_r4_2"/>
    <property type="match status" value="1"/>
</dbReference>
<evidence type="ECO:0000256" key="4">
    <source>
        <dbReference type="ARBA" id="ARBA00023163"/>
    </source>
</evidence>
<evidence type="ECO:0000256" key="1">
    <source>
        <dbReference type="ARBA" id="ARBA00010641"/>
    </source>
</evidence>
<dbReference type="NCBIfam" id="TIGR02985">
    <property type="entry name" value="Sig70_bacteroi1"/>
    <property type="match status" value="1"/>
</dbReference>
<dbReference type="GO" id="GO:0016987">
    <property type="term" value="F:sigma factor activity"/>
    <property type="evidence" value="ECO:0007669"/>
    <property type="project" value="UniProtKB-KW"/>
</dbReference>
<sequence length="199" mass="23807">MNPSESILDLLKKDESGAFRLLFDRYYDNLLLYCYHILDDLETAEDIVQDCFVNLWNSKRLHSFSGDLDRFIFKMVKNQAFLFLREYKKRYNIQVSFSQESEISHYDTLDESSKEIELLYQTIDKLPEKCRKVFLMACLNDKTYQEVADELGTSINTVKTQMKTALKFLRENLQEELFFTLLLFFNRKRLISYHPFSSF</sequence>
<keyword evidence="10" id="KW-1185">Reference proteome</keyword>
<evidence type="ECO:0000256" key="3">
    <source>
        <dbReference type="ARBA" id="ARBA00023082"/>
    </source>
</evidence>
<dbReference type="CDD" id="cd06171">
    <property type="entry name" value="Sigma70_r4"/>
    <property type="match status" value="1"/>
</dbReference>
<name>A0A7X6BKU1_9BACT</name>
<dbReference type="EMBL" id="JAATLI010000011">
    <property type="protein sequence ID" value="NJC19451.1"/>
    <property type="molecule type" value="Genomic_DNA"/>
</dbReference>
<evidence type="ECO:0000259" key="5">
    <source>
        <dbReference type="Pfam" id="PF04542"/>
    </source>
</evidence>
<dbReference type="InterPro" id="IPR014284">
    <property type="entry name" value="RNA_pol_sigma-70_dom"/>
</dbReference>
<evidence type="ECO:0000313" key="9">
    <source>
        <dbReference type="Proteomes" id="UP000576368"/>
    </source>
</evidence>
<reference evidence="8 10" key="1">
    <citation type="submission" date="2019-09" db="EMBL/GenBank/DDBJ databases">
        <title>Butyricimonas paravirosa DSM 105722 (=214-4 = JCM 18677 = CCUG 65563).</title>
        <authorList>
            <person name="Le Roy T."/>
            <person name="Cani P.D."/>
        </authorList>
    </citation>
    <scope>NUCLEOTIDE SEQUENCE [LARGE SCALE GENOMIC DNA]</scope>
    <source>
        <strain evidence="8 10">DSM 105722</strain>
    </source>
</reference>
<keyword evidence="2" id="KW-0805">Transcription regulation</keyword>
<dbReference type="Proteomes" id="UP001302374">
    <property type="component" value="Chromosome"/>
</dbReference>
<reference evidence="7 9" key="2">
    <citation type="submission" date="2020-03" db="EMBL/GenBank/DDBJ databases">
        <title>Genomic Encyclopedia of Type Strains, Phase IV (KMG-IV): sequencing the most valuable type-strain genomes for metagenomic binning, comparative biology and taxonomic classification.</title>
        <authorList>
            <person name="Goeker M."/>
        </authorList>
    </citation>
    <scope>NUCLEOTIDE SEQUENCE [LARGE SCALE GENOMIC DNA]</scope>
    <source>
        <strain evidence="7 9">DSM 105722</strain>
    </source>
</reference>
<evidence type="ECO:0000313" key="7">
    <source>
        <dbReference type="EMBL" id="NJC19451.1"/>
    </source>
</evidence>
<dbReference type="InterPro" id="IPR014327">
    <property type="entry name" value="RNA_pol_sigma70_bacteroid"/>
</dbReference>
<feature type="domain" description="RNA polymerase sigma-70 region 2" evidence="5">
    <location>
        <begin position="22"/>
        <end position="88"/>
    </location>
</feature>
<dbReference type="AlphaFoldDB" id="A0A7X6BKU1"/>
<evidence type="ECO:0000259" key="6">
    <source>
        <dbReference type="Pfam" id="PF08281"/>
    </source>
</evidence>
<dbReference type="InterPro" id="IPR013249">
    <property type="entry name" value="RNA_pol_sigma70_r4_t2"/>
</dbReference>
<evidence type="ECO:0000313" key="8">
    <source>
        <dbReference type="EMBL" id="WOF13135.1"/>
    </source>
</evidence>
<keyword evidence="4" id="KW-0804">Transcription</keyword>
<proteinExistence type="inferred from homology"/>
<dbReference type="InterPro" id="IPR007627">
    <property type="entry name" value="RNA_pol_sigma70_r2"/>
</dbReference>
<dbReference type="InterPro" id="IPR013324">
    <property type="entry name" value="RNA_pol_sigma_r3/r4-like"/>
</dbReference>
<dbReference type="GeneID" id="86892239"/>
<dbReference type="GO" id="GO:0006352">
    <property type="term" value="P:DNA-templated transcription initiation"/>
    <property type="evidence" value="ECO:0007669"/>
    <property type="project" value="InterPro"/>
</dbReference>
<accession>A0A7X6BKU1</accession>
<evidence type="ECO:0000313" key="10">
    <source>
        <dbReference type="Proteomes" id="UP001302374"/>
    </source>
</evidence>